<reference evidence="1 2" key="1">
    <citation type="journal article" date="2018" name="Nat. Ecol. Evol.">
        <title>Pezizomycetes genomes reveal the molecular basis of ectomycorrhizal truffle lifestyle.</title>
        <authorList>
            <person name="Murat C."/>
            <person name="Payen T."/>
            <person name="Noel B."/>
            <person name="Kuo A."/>
            <person name="Morin E."/>
            <person name="Chen J."/>
            <person name="Kohler A."/>
            <person name="Krizsan K."/>
            <person name="Balestrini R."/>
            <person name="Da Silva C."/>
            <person name="Montanini B."/>
            <person name="Hainaut M."/>
            <person name="Levati E."/>
            <person name="Barry K.W."/>
            <person name="Belfiori B."/>
            <person name="Cichocki N."/>
            <person name="Clum A."/>
            <person name="Dockter R.B."/>
            <person name="Fauchery L."/>
            <person name="Guy J."/>
            <person name="Iotti M."/>
            <person name="Le Tacon F."/>
            <person name="Lindquist E.A."/>
            <person name="Lipzen A."/>
            <person name="Malagnac F."/>
            <person name="Mello A."/>
            <person name="Molinier V."/>
            <person name="Miyauchi S."/>
            <person name="Poulain J."/>
            <person name="Riccioni C."/>
            <person name="Rubini A."/>
            <person name="Sitrit Y."/>
            <person name="Splivallo R."/>
            <person name="Traeger S."/>
            <person name="Wang M."/>
            <person name="Zifcakova L."/>
            <person name="Wipf D."/>
            <person name="Zambonelli A."/>
            <person name="Paolocci F."/>
            <person name="Nowrousian M."/>
            <person name="Ottonello S."/>
            <person name="Baldrian P."/>
            <person name="Spatafora J.W."/>
            <person name="Henrissat B."/>
            <person name="Nagy L.G."/>
            <person name="Aury J.M."/>
            <person name="Wincker P."/>
            <person name="Grigoriev I.V."/>
            <person name="Bonfante P."/>
            <person name="Martin F.M."/>
        </authorList>
    </citation>
    <scope>NUCLEOTIDE SEQUENCE [LARGE SCALE GENOMIC DNA]</scope>
    <source>
        <strain evidence="1 2">RN42</strain>
    </source>
</reference>
<organism evidence="1 2">
    <name type="scientific">Ascobolus immersus RN42</name>
    <dbReference type="NCBI Taxonomy" id="1160509"/>
    <lineage>
        <taxon>Eukaryota</taxon>
        <taxon>Fungi</taxon>
        <taxon>Dikarya</taxon>
        <taxon>Ascomycota</taxon>
        <taxon>Pezizomycotina</taxon>
        <taxon>Pezizomycetes</taxon>
        <taxon>Pezizales</taxon>
        <taxon>Ascobolaceae</taxon>
        <taxon>Ascobolus</taxon>
    </lineage>
</organism>
<gene>
    <name evidence="1" type="ORF">BJ508DRAFT_135983</name>
</gene>
<name>A0A3N4IL47_ASCIM</name>
<protein>
    <recommendedName>
        <fullName evidence="3">F-box domain-containing protein</fullName>
    </recommendedName>
</protein>
<dbReference type="EMBL" id="ML119649">
    <property type="protein sequence ID" value="RPA86599.1"/>
    <property type="molecule type" value="Genomic_DNA"/>
</dbReference>
<accession>A0A3N4IL47</accession>
<dbReference type="Proteomes" id="UP000275078">
    <property type="component" value="Unassembled WGS sequence"/>
</dbReference>
<evidence type="ECO:0000313" key="2">
    <source>
        <dbReference type="Proteomes" id="UP000275078"/>
    </source>
</evidence>
<dbReference type="AlphaFoldDB" id="A0A3N4IL47"/>
<proteinExistence type="predicted"/>
<keyword evidence="2" id="KW-1185">Reference proteome</keyword>
<evidence type="ECO:0008006" key="3">
    <source>
        <dbReference type="Google" id="ProtNLM"/>
    </source>
</evidence>
<sequence>MSSSSIPLSQLSSFPVDVLCRIAANLPDPQTFTALSLTNKQFRAVTELPYTRQLFAITWFSTYIDGYPTPRVIEFIVRFIRLHCSRRNPHPPYHCTKLANRLVRNPISPTLSFWRKRKLLETISIEKGNLLYYELDGTEIRQQLDAENALSKVSGLSHAWRKAYCERIETQSRSCDQYEVRERDNIMTVRLGLEDVVLGYRLLDVWRTRKMPGNERFNMIAVRLYEPWYLLKATWDCRCGLRLDGDGGEIYRIREYFGISEDVLFGMINIHGCTTFGYTRNADQIF</sequence>
<evidence type="ECO:0000313" key="1">
    <source>
        <dbReference type="EMBL" id="RPA86599.1"/>
    </source>
</evidence>